<sequence>MVDSTKYIRERFIKARIVLPRSWRAVGVHHIADKVKAAPGLALHPTHRSTSSTLFMKSPCPKIRRCSSFV</sequence>
<accession>A0A5B7FCL6</accession>
<organism evidence="1 2">
    <name type="scientific">Portunus trituberculatus</name>
    <name type="common">Swimming crab</name>
    <name type="synonym">Neptunus trituberculatus</name>
    <dbReference type="NCBI Taxonomy" id="210409"/>
    <lineage>
        <taxon>Eukaryota</taxon>
        <taxon>Metazoa</taxon>
        <taxon>Ecdysozoa</taxon>
        <taxon>Arthropoda</taxon>
        <taxon>Crustacea</taxon>
        <taxon>Multicrustacea</taxon>
        <taxon>Malacostraca</taxon>
        <taxon>Eumalacostraca</taxon>
        <taxon>Eucarida</taxon>
        <taxon>Decapoda</taxon>
        <taxon>Pleocyemata</taxon>
        <taxon>Brachyura</taxon>
        <taxon>Eubrachyura</taxon>
        <taxon>Portunoidea</taxon>
        <taxon>Portunidae</taxon>
        <taxon>Portuninae</taxon>
        <taxon>Portunus</taxon>
    </lineage>
</organism>
<proteinExistence type="predicted"/>
<evidence type="ECO:0000313" key="2">
    <source>
        <dbReference type="Proteomes" id="UP000324222"/>
    </source>
</evidence>
<evidence type="ECO:0000313" key="1">
    <source>
        <dbReference type="EMBL" id="MPC42244.1"/>
    </source>
</evidence>
<reference evidence="1 2" key="1">
    <citation type="submission" date="2019-05" db="EMBL/GenBank/DDBJ databases">
        <title>Another draft genome of Portunus trituberculatus and its Hox gene families provides insights of decapod evolution.</title>
        <authorList>
            <person name="Jeong J.-H."/>
            <person name="Song I."/>
            <person name="Kim S."/>
            <person name="Choi T."/>
            <person name="Kim D."/>
            <person name="Ryu S."/>
            <person name="Kim W."/>
        </authorList>
    </citation>
    <scope>NUCLEOTIDE SEQUENCE [LARGE SCALE GENOMIC DNA]</scope>
    <source>
        <tissue evidence="1">Muscle</tissue>
    </source>
</reference>
<dbReference type="EMBL" id="VSRR010005363">
    <property type="protein sequence ID" value="MPC42244.1"/>
    <property type="molecule type" value="Genomic_DNA"/>
</dbReference>
<keyword evidence="2" id="KW-1185">Reference proteome</keyword>
<comment type="caution">
    <text evidence="1">The sequence shown here is derived from an EMBL/GenBank/DDBJ whole genome shotgun (WGS) entry which is preliminary data.</text>
</comment>
<name>A0A5B7FCL6_PORTR</name>
<dbReference type="Proteomes" id="UP000324222">
    <property type="component" value="Unassembled WGS sequence"/>
</dbReference>
<dbReference type="AlphaFoldDB" id="A0A5B7FCL6"/>
<protein>
    <submittedName>
        <fullName evidence="1">Uncharacterized protein</fullName>
    </submittedName>
</protein>
<gene>
    <name evidence="1" type="ORF">E2C01_035861</name>
</gene>